<proteinExistence type="predicted"/>
<dbReference type="Pfam" id="PF16157">
    <property type="entry name" value="DUF4865"/>
    <property type="match status" value="1"/>
</dbReference>
<reference evidence="1 2" key="1">
    <citation type="submission" date="2024-06" db="EMBL/GenBank/DDBJ databases">
        <authorList>
            <person name="Woo H."/>
        </authorList>
    </citation>
    <scope>NUCLEOTIDE SEQUENCE [LARGE SCALE GENOMIC DNA]</scope>
    <source>
        <strain evidence="1 2">Si-c</strain>
    </source>
</reference>
<accession>A0ABV3QDL3</accession>
<keyword evidence="2" id="KW-1185">Reference proteome</keyword>
<organism evidence="1 2">
    <name type="scientific">Rhodanobacter lycopersici</name>
    <dbReference type="NCBI Taxonomy" id="3162487"/>
    <lineage>
        <taxon>Bacteria</taxon>
        <taxon>Pseudomonadati</taxon>
        <taxon>Pseudomonadota</taxon>
        <taxon>Gammaproteobacteria</taxon>
        <taxon>Lysobacterales</taxon>
        <taxon>Rhodanobacteraceae</taxon>
        <taxon>Rhodanobacter</taxon>
    </lineage>
</organism>
<dbReference type="InterPro" id="IPR032349">
    <property type="entry name" value="DUF4865"/>
</dbReference>
<comment type="caution">
    <text evidence="1">The sequence shown here is derived from an EMBL/GenBank/DDBJ whole genome shotgun (WGS) entry which is preliminary data.</text>
</comment>
<gene>
    <name evidence="1" type="ORF">ABQJ54_09160</name>
</gene>
<protein>
    <submittedName>
        <fullName evidence="1">DUF4865 family protein</fullName>
    </submittedName>
</protein>
<dbReference type="Proteomes" id="UP001556220">
    <property type="component" value="Unassembled WGS sequence"/>
</dbReference>
<evidence type="ECO:0000313" key="1">
    <source>
        <dbReference type="EMBL" id="MEW9571921.1"/>
    </source>
</evidence>
<dbReference type="RefSeq" id="WP_367853988.1">
    <property type="nucleotide sequence ID" value="NZ_JBFOHK010000002.1"/>
</dbReference>
<dbReference type="EMBL" id="JBFOHK010000002">
    <property type="protein sequence ID" value="MEW9571921.1"/>
    <property type="molecule type" value="Genomic_DNA"/>
</dbReference>
<name>A0ABV3QDL3_9GAMM</name>
<sequence length="187" mass="20659">MIAMQYAITLPADYDMAIIRRRIAEKGHLLDDLPGLAFKAWLHAARGDRELPGRDNLYAPFYLWRDGEGMDAFLGGSGFATLAHDFGRPVVRTWIPWQTELAADLRSAACATRELVAIPVHADLAELRAAEAAAARQDRAAGALAAINAYDPTDWTLLRFRLWSTLRPDLAGGDRQVCRVGHVSQPH</sequence>
<evidence type="ECO:0000313" key="2">
    <source>
        <dbReference type="Proteomes" id="UP001556220"/>
    </source>
</evidence>